<sequence>MLLNSHSTVAGRVRPVSDSAYDVVRLSIRAMCARLQQYVALQRLQLHSAAWHRMVVLICR</sequence>
<dbReference type="Proteomes" id="UP000239939">
    <property type="component" value="Unassembled WGS sequence"/>
</dbReference>
<organism evidence="1 2">
    <name type="scientific">Xanthomonas populi</name>
    <dbReference type="NCBI Taxonomy" id="53414"/>
    <lineage>
        <taxon>Bacteria</taxon>
        <taxon>Pseudomonadati</taxon>
        <taxon>Pseudomonadota</taxon>
        <taxon>Gammaproteobacteria</taxon>
        <taxon>Lysobacterales</taxon>
        <taxon>Lysobacteraceae</taxon>
        <taxon>Xanthomonas</taxon>
    </lineage>
</organism>
<dbReference type="OrthoDB" id="5999953at2"/>
<evidence type="ECO:0000313" key="2">
    <source>
        <dbReference type="Proteomes" id="UP000239939"/>
    </source>
</evidence>
<protein>
    <submittedName>
        <fullName evidence="1">Uncharacterized protein</fullName>
    </submittedName>
</protein>
<accession>A0A2S7F296</accession>
<gene>
    <name evidence="1" type="ORF">XpopCFBP1817_02740</name>
</gene>
<reference evidence="2" key="1">
    <citation type="submission" date="2016-08" db="EMBL/GenBank/DDBJ databases">
        <authorList>
            <person name="Merda D."/>
            <person name="Briand M."/>
            <person name="Taghouti G."/>
            <person name="Carrere S."/>
            <person name="Gouzy J."/>
            <person name="Portier P."/>
            <person name="Jacques M.-A."/>
            <person name="Fischer-Le Saux M."/>
        </authorList>
    </citation>
    <scope>NUCLEOTIDE SEQUENCE [LARGE SCALE GENOMIC DNA]</scope>
    <source>
        <strain evidence="2">CFBP1817</strain>
    </source>
</reference>
<dbReference type="AlphaFoldDB" id="A0A2S7F296"/>
<proteinExistence type="predicted"/>
<dbReference type="EMBL" id="MDEJ01000009">
    <property type="protein sequence ID" value="PPU99551.1"/>
    <property type="molecule type" value="Genomic_DNA"/>
</dbReference>
<evidence type="ECO:0000313" key="1">
    <source>
        <dbReference type="EMBL" id="PPU99551.1"/>
    </source>
</evidence>
<comment type="caution">
    <text evidence="1">The sequence shown here is derived from an EMBL/GenBank/DDBJ whole genome shotgun (WGS) entry which is preliminary data.</text>
</comment>
<keyword evidence="2" id="KW-1185">Reference proteome</keyword>
<dbReference type="RefSeq" id="WP_128415884.1">
    <property type="nucleotide sequence ID" value="NZ_MDEJ01000009.1"/>
</dbReference>
<name>A0A2S7F296_9XANT</name>